<dbReference type="GO" id="GO:0043565">
    <property type="term" value="F:sequence-specific DNA binding"/>
    <property type="evidence" value="ECO:0007669"/>
    <property type="project" value="InterPro"/>
</dbReference>
<dbReference type="Gene3D" id="1.10.8.60">
    <property type="match status" value="1"/>
</dbReference>
<evidence type="ECO:0000256" key="5">
    <source>
        <dbReference type="ARBA" id="ARBA00023163"/>
    </source>
</evidence>
<reference evidence="7 8" key="1">
    <citation type="submission" date="2020-08" db="EMBL/GenBank/DDBJ databases">
        <title>Genomic Encyclopedia of Type Strains, Phase IV (KMG-IV): sequencing the most valuable type-strain genomes for metagenomic binning, comparative biology and taxonomic classification.</title>
        <authorList>
            <person name="Goeker M."/>
        </authorList>
    </citation>
    <scope>NUCLEOTIDE SEQUENCE [LARGE SCALE GENOMIC DNA]</scope>
    <source>
        <strain evidence="7 8">DSM 106739</strain>
    </source>
</reference>
<dbReference type="Proteomes" id="UP000561045">
    <property type="component" value="Unassembled WGS sequence"/>
</dbReference>
<sequence>MPGVEAVKFEGWFSGFGEIRQQAMRTLFDALNELCEGTLIIDADCRIVWINARYSARFGVHDPRDAIGRVIEEVIPTSSMREVVRTGQPILLDVLETGTDSFVVIRLPLKDETGKLIGAIGFALFDRLQPLAPLFSKYVALQDELRAARASLAAARRSKYTLSNFVGASPRALQVKHVARRAAAVDAPVLLLGETGTGKEILAHAIHAASARAHRPFVSLNVAAIPEALLEAEFFGVAPGAYTGADKRAREGKFQLAEGGTLFLDEIGEMPLALQTKLLRVLQDQEFEPLGSNRVVKADVRIIGATCAELESLVAAGRFRPDLYYRLNVITLKVPSLAERIEDLPLLTEALLEEIALRSGTTPREFDASALQQLAQRPWPGNVRELRNVLERAVAMCEATRLSAEHIAPILGAPVVRALPAAATVSAARSMTPDEIPRYEDAMRDAEHALLSSALAACKGSATEAARRLGIGRATLYRRMHAVGLMTQS</sequence>
<keyword evidence="4" id="KW-0238">DNA-binding</keyword>
<dbReference type="EMBL" id="JACIET010000002">
    <property type="protein sequence ID" value="MBB4013538.1"/>
    <property type="molecule type" value="Genomic_DNA"/>
</dbReference>
<dbReference type="PROSITE" id="PS50045">
    <property type="entry name" value="SIGMA54_INTERACT_4"/>
    <property type="match status" value="1"/>
</dbReference>
<dbReference type="GO" id="GO:0005524">
    <property type="term" value="F:ATP binding"/>
    <property type="evidence" value="ECO:0007669"/>
    <property type="project" value="UniProtKB-KW"/>
</dbReference>
<dbReference type="Pfam" id="PF08448">
    <property type="entry name" value="PAS_4"/>
    <property type="match status" value="1"/>
</dbReference>
<dbReference type="CDD" id="cd00130">
    <property type="entry name" value="PAS"/>
    <property type="match status" value="1"/>
</dbReference>
<dbReference type="SUPFAM" id="SSF46689">
    <property type="entry name" value="Homeodomain-like"/>
    <property type="match status" value="1"/>
</dbReference>
<dbReference type="InterPro" id="IPR002197">
    <property type="entry name" value="HTH_Fis"/>
</dbReference>
<dbReference type="Gene3D" id="3.30.450.20">
    <property type="entry name" value="PAS domain"/>
    <property type="match status" value="1"/>
</dbReference>
<dbReference type="Pfam" id="PF02954">
    <property type="entry name" value="HTH_8"/>
    <property type="match status" value="1"/>
</dbReference>
<dbReference type="InterPro" id="IPR013656">
    <property type="entry name" value="PAS_4"/>
</dbReference>
<dbReference type="PRINTS" id="PR01590">
    <property type="entry name" value="HTHFIS"/>
</dbReference>
<feature type="domain" description="Sigma-54 factor interaction" evidence="6">
    <location>
        <begin position="165"/>
        <end position="395"/>
    </location>
</feature>
<organism evidence="7 8">
    <name type="scientific">Niveibacterium umoris</name>
    <dbReference type="NCBI Taxonomy" id="1193620"/>
    <lineage>
        <taxon>Bacteria</taxon>
        <taxon>Pseudomonadati</taxon>
        <taxon>Pseudomonadota</taxon>
        <taxon>Betaproteobacteria</taxon>
        <taxon>Rhodocyclales</taxon>
        <taxon>Rhodocyclaceae</taxon>
        <taxon>Niveibacterium</taxon>
    </lineage>
</organism>
<protein>
    <submittedName>
        <fullName evidence="7">Transcriptional regulator with PAS, ATPase and Fis domain</fullName>
    </submittedName>
</protein>
<evidence type="ECO:0000313" key="8">
    <source>
        <dbReference type="Proteomes" id="UP000561045"/>
    </source>
</evidence>
<dbReference type="SUPFAM" id="SSF52540">
    <property type="entry name" value="P-loop containing nucleoside triphosphate hydrolases"/>
    <property type="match status" value="1"/>
</dbReference>
<evidence type="ECO:0000259" key="6">
    <source>
        <dbReference type="PROSITE" id="PS50045"/>
    </source>
</evidence>
<dbReference type="PROSITE" id="PS00676">
    <property type="entry name" value="SIGMA54_INTERACT_2"/>
    <property type="match status" value="1"/>
</dbReference>
<dbReference type="Pfam" id="PF25601">
    <property type="entry name" value="AAA_lid_14"/>
    <property type="match status" value="1"/>
</dbReference>
<accession>A0A840BPT2</accession>
<dbReference type="Gene3D" id="3.40.50.300">
    <property type="entry name" value="P-loop containing nucleotide triphosphate hydrolases"/>
    <property type="match status" value="1"/>
</dbReference>
<dbReference type="CDD" id="cd00009">
    <property type="entry name" value="AAA"/>
    <property type="match status" value="1"/>
</dbReference>
<keyword evidence="2" id="KW-0067">ATP-binding</keyword>
<dbReference type="InterPro" id="IPR009057">
    <property type="entry name" value="Homeodomain-like_sf"/>
</dbReference>
<name>A0A840BPT2_9RHOO</name>
<dbReference type="FunFam" id="3.40.50.300:FF:000006">
    <property type="entry name" value="DNA-binding transcriptional regulator NtrC"/>
    <property type="match status" value="1"/>
</dbReference>
<dbReference type="InterPro" id="IPR035965">
    <property type="entry name" value="PAS-like_dom_sf"/>
</dbReference>
<dbReference type="InterPro" id="IPR025662">
    <property type="entry name" value="Sigma_54_int_dom_ATP-bd_1"/>
</dbReference>
<dbReference type="InterPro" id="IPR027417">
    <property type="entry name" value="P-loop_NTPase"/>
</dbReference>
<dbReference type="InterPro" id="IPR000014">
    <property type="entry name" value="PAS"/>
</dbReference>
<dbReference type="PANTHER" id="PTHR32071:SF99">
    <property type="entry name" value="TRANSCRIPTIONAL REGULATORY PROTEIN"/>
    <property type="match status" value="1"/>
</dbReference>
<dbReference type="PROSITE" id="PS00675">
    <property type="entry name" value="SIGMA54_INTERACT_1"/>
    <property type="match status" value="1"/>
</dbReference>
<evidence type="ECO:0000256" key="2">
    <source>
        <dbReference type="ARBA" id="ARBA00022840"/>
    </source>
</evidence>
<dbReference type="AlphaFoldDB" id="A0A840BPT2"/>
<dbReference type="InterPro" id="IPR025944">
    <property type="entry name" value="Sigma_54_int_dom_CS"/>
</dbReference>
<dbReference type="InterPro" id="IPR003593">
    <property type="entry name" value="AAA+_ATPase"/>
</dbReference>
<proteinExistence type="predicted"/>
<gene>
    <name evidence="7" type="ORF">GGR36_002884</name>
</gene>
<comment type="caution">
    <text evidence="7">The sequence shown here is derived from an EMBL/GenBank/DDBJ whole genome shotgun (WGS) entry which is preliminary data.</text>
</comment>
<dbReference type="GO" id="GO:0006355">
    <property type="term" value="P:regulation of DNA-templated transcription"/>
    <property type="evidence" value="ECO:0007669"/>
    <property type="project" value="InterPro"/>
</dbReference>
<dbReference type="SMART" id="SM00382">
    <property type="entry name" value="AAA"/>
    <property type="match status" value="1"/>
</dbReference>
<evidence type="ECO:0000256" key="3">
    <source>
        <dbReference type="ARBA" id="ARBA00023015"/>
    </source>
</evidence>
<keyword evidence="3" id="KW-0805">Transcription regulation</keyword>
<keyword evidence="5" id="KW-0804">Transcription</keyword>
<dbReference type="Pfam" id="PF00158">
    <property type="entry name" value="Sigma54_activat"/>
    <property type="match status" value="1"/>
</dbReference>
<keyword evidence="1" id="KW-0547">Nucleotide-binding</keyword>
<dbReference type="InterPro" id="IPR002078">
    <property type="entry name" value="Sigma_54_int"/>
</dbReference>
<dbReference type="InterPro" id="IPR058031">
    <property type="entry name" value="AAA_lid_NorR"/>
</dbReference>
<keyword evidence="8" id="KW-1185">Reference proteome</keyword>
<dbReference type="PANTHER" id="PTHR32071">
    <property type="entry name" value="TRANSCRIPTIONAL REGULATORY PROTEIN"/>
    <property type="match status" value="1"/>
</dbReference>
<dbReference type="RefSeq" id="WP_183635401.1">
    <property type="nucleotide sequence ID" value="NZ_BAABLE010000005.1"/>
</dbReference>
<evidence type="ECO:0000256" key="1">
    <source>
        <dbReference type="ARBA" id="ARBA00022741"/>
    </source>
</evidence>
<dbReference type="Gene3D" id="1.10.10.60">
    <property type="entry name" value="Homeodomain-like"/>
    <property type="match status" value="1"/>
</dbReference>
<dbReference type="InterPro" id="IPR025943">
    <property type="entry name" value="Sigma_54_int_dom_ATP-bd_2"/>
</dbReference>
<evidence type="ECO:0000256" key="4">
    <source>
        <dbReference type="ARBA" id="ARBA00023125"/>
    </source>
</evidence>
<evidence type="ECO:0000313" key="7">
    <source>
        <dbReference type="EMBL" id="MBB4013538.1"/>
    </source>
</evidence>
<dbReference type="SUPFAM" id="SSF55785">
    <property type="entry name" value="PYP-like sensor domain (PAS domain)"/>
    <property type="match status" value="1"/>
</dbReference>
<dbReference type="PROSITE" id="PS00688">
    <property type="entry name" value="SIGMA54_INTERACT_3"/>
    <property type="match status" value="1"/>
</dbReference>